<dbReference type="EMBL" id="JAJKFT010000010">
    <property type="protein sequence ID" value="MCC9632163.1"/>
    <property type="molecule type" value="Genomic_DNA"/>
</dbReference>
<organism evidence="2 3">
    <name type="scientific">Blastopirellula sediminis</name>
    <dbReference type="NCBI Taxonomy" id="2894196"/>
    <lineage>
        <taxon>Bacteria</taxon>
        <taxon>Pseudomonadati</taxon>
        <taxon>Planctomycetota</taxon>
        <taxon>Planctomycetia</taxon>
        <taxon>Pirellulales</taxon>
        <taxon>Pirellulaceae</taxon>
        <taxon>Blastopirellula</taxon>
    </lineage>
</organism>
<feature type="transmembrane region" description="Helical" evidence="1">
    <location>
        <begin position="66"/>
        <end position="86"/>
    </location>
</feature>
<evidence type="ECO:0000313" key="3">
    <source>
        <dbReference type="Proteomes" id="UP001139103"/>
    </source>
</evidence>
<evidence type="ECO:0000256" key="1">
    <source>
        <dbReference type="SAM" id="Phobius"/>
    </source>
</evidence>
<name>A0A9X1MRE6_9BACT</name>
<gene>
    <name evidence="2" type="ORF">LOC68_27525</name>
</gene>
<keyword evidence="1" id="KW-0812">Transmembrane</keyword>
<keyword evidence="3" id="KW-1185">Reference proteome</keyword>
<accession>A0A9X1MRE6</accession>
<comment type="caution">
    <text evidence="2">The sequence shown here is derived from an EMBL/GenBank/DDBJ whole genome shotgun (WGS) entry which is preliminary data.</text>
</comment>
<keyword evidence="1" id="KW-0472">Membrane</keyword>
<keyword evidence="1" id="KW-1133">Transmembrane helix</keyword>
<protein>
    <submittedName>
        <fullName evidence="2">Uncharacterized protein</fullName>
    </submittedName>
</protein>
<dbReference type="Proteomes" id="UP001139103">
    <property type="component" value="Unassembled WGS sequence"/>
</dbReference>
<evidence type="ECO:0000313" key="2">
    <source>
        <dbReference type="EMBL" id="MCC9632163.1"/>
    </source>
</evidence>
<proteinExistence type="predicted"/>
<dbReference type="AlphaFoldDB" id="A0A9X1MRE6"/>
<feature type="transmembrane region" description="Helical" evidence="1">
    <location>
        <begin position="23"/>
        <end position="45"/>
    </location>
</feature>
<reference evidence="2" key="1">
    <citation type="submission" date="2021-11" db="EMBL/GenBank/DDBJ databases">
        <title>Genome sequence.</title>
        <authorList>
            <person name="Sun Q."/>
        </authorList>
    </citation>
    <scope>NUCLEOTIDE SEQUENCE</scope>
    <source>
        <strain evidence="2">JC732</strain>
    </source>
</reference>
<dbReference type="RefSeq" id="WP_230225019.1">
    <property type="nucleotide sequence ID" value="NZ_JAJKFT010000010.1"/>
</dbReference>
<sequence length="89" mass="9408">MDLFIARSGGSEAVNRWHAEHPAALGVVALLFGLMAIFAGAHTLATGKKDRGNKQVLDDADTGMRACLSLAFGICSVLFGIVRLIYAAF</sequence>